<dbReference type="Proteomes" id="UP001597472">
    <property type="component" value="Unassembled WGS sequence"/>
</dbReference>
<dbReference type="SUPFAM" id="SSF101874">
    <property type="entry name" value="YceI-like"/>
    <property type="match status" value="1"/>
</dbReference>
<dbReference type="InterPro" id="IPR036761">
    <property type="entry name" value="TTHA0802/YceI-like_sf"/>
</dbReference>
<dbReference type="RefSeq" id="WP_376891975.1">
    <property type="nucleotide sequence ID" value="NZ_JBHULS010000001.1"/>
</dbReference>
<accession>A0ABW5KRM3</accession>
<dbReference type="EMBL" id="JBHULS010000001">
    <property type="protein sequence ID" value="MFD2550983.1"/>
    <property type="molecule type" value="Genomic_DNA"/>
</dbReference>
<proteinExistence type="predicted"/>
<comment type="caution">
    <text evidence="1">The sequence shown here is derived from an EMBL/GenBank/DDBJ whole genome shotgun (WGS) entry which is preliminary data.</text>
</comment>
<evidence type="ECO:0008006" key="3">
    <source>
        <dbReference type="Google" id="ProtNLM"/>
    </source>
</evidence>
<dbReference type="Gene3D" id="2.40.128.110">
    <property type="entry name" value="Lipid/polyisoprenoid-binding, YceI-like"/>
    <property type="match status" value="1"/>
</dbReference>
<protein>
    <recommendedName>
        <fullName evidence="3">YceI family protein</fullName>
    </recommendedName>
</protein>
<reference evidence="2" key="1">
    <citation type="journal article" date="2019" name="Int. J. Syst. Evol. Microbiol.">
        <title>The Global Catalogue of Microorganisms (GCM) 10K type strain sequencing project: providing services to taxonomists for standard genome sequencing and annotation.</title>
        <authorList>
            <consortium name="The Broad Institute Genomics Platform"/>
            <consortium name="The Broad Institute Genome Sequencing Center for Infectious Disease"/>
            <person name="Wu L."/>
            <person name="Ma J."/>
        </authorList>
    </citation>
    <scope>NUCLEOTIDE SEQUENCE [LARGE SCALE GENOMIC DNA]</scope>
    <source>
        <strain evidence="2">KCTC 42587</strain>
    </source>
</reference>
<organism evidence="1 2">
    <name type="scientific">Bizionia sediminis</name>
    <dbReference type="NCBI Taxonomy" id="1737064"/>
    <lineage>
        <taxon>Bacteria</taxon>
        <taxon>Pseudomonadati</taxon>
        <taxon>Bacteroidota</taxon>
        <taxon>Flavobacteriia</taxon>
        <taxon>Flavobacteriales</taxon>
        <taxon>Flavobacteriaceae</taxon>
        <taxon>Bizionia</taxon>
    </lineage>
</organism>
<keyword evidence="2" id="KW-1185">Reference proteome</keyword>
<sequence>MISIRILLYLSTLATLIFGIHTSKLNKTAVTVSQNSSLVLKGSSNVNNFSCHFNMQELKNPIPINYYLASNTIAFEKATLVLHSDAFDCGGKMINKDFQKTLKADAHPQIFLSLKEIKRTNNPDIVNAQVAIEIADITRNYQLPLHLSGTHEWHVTGDLKINLNDFDLETPKKLFGMISVHDIIEIDFNLHLKV</sequence>
<evidence type="ECO:0000313" key="1">
    <source>
        <dbReference type="EMBL" id="MFD2550983.1"/>
    </source>
</evidence>
<name>A0ABW5KRM3_9FLAO</name>
<evidence type="ECO:0000313" key="2">
    <source>
        <dbReference type="Proteomes" id="UP001597472"/>
    </source>
</evidence>
<gene>
    <name evidence="1" type="ORF">ACFSQP_04060</name>
</gene>